<dbReference type="eggNOG" id="COG2211">
    <property type="taxonomic scope" value="Bacteria"/>
</dbReference>
<dbReference type="PANTHER" id="PTHR11328">
    <property type="entry name" value="MAJOR FACILITATOR SUPERFAMILY DOMAIN-CONTAINING PROTEIN"/>
    <property type="match status" value="1"/>
</dbReference>
<dbReference type="NCBIfam" id="TIGR00792">
    <property type="entry name" value="gph"/>
    <property type="match status" value="1"/>
</dbReference>
<dbReference type="RefSeq" id="WP_027890828.1">
    <property type="nucleotide sequence ID" value="NZ_CASFMS010000011.1"/>
</dbReference>
<feature type="transmembrane region" description="Helical" evidence="1">
    <location>
        <begin position="386"/>
        <end position="406"/>
    </location>
</feature>
<name>A0A239TEC8_9FIRM</name>
<organism evidence="2 3">
    <name type="scientific">Megamonas hypermegale</name>
    <dbReference type="NCBI Taxonomy" id="158847"/>
    <lineage>
        <taxon>Bacteria</taxon>
        <taxon>Bacillati</taxon>
        <taxon>Bacillota</taxon>
        <taxon>Negativicutes</taxon>
        <taxon>Selenomonadales</taxon>
        <taxon>Selenomonadaceae</taxon>
        <taxon>Megamonas</taxon>
    </lineage>
</organism>
<dbReference type="PANTHER" id="PTHR11328:SF43">
    <property type="entry name" value="SULFOQUINOVOSE IMPORTER-RELATED"/>
    <property type="match status" value="1"/>
</dbReference>
<protein>
    <submittedName>
        <fullName evidence="2">Inner membrane symporter yihP</fullName>
    </submittedName>
</protein>
<keyword evidence="1" id="KW-0812">Transmembrane</keyword>
<dbReference type="GO" id="GO:0015293">
    <property type="term" value="F:symporter activity"/>
    <property type="evidence" value="ECO:0007669"/>
    <property type="project" value="InterPro"/>
</dbReference>
<dbReference type="Gene3D" id="1.20.1250.20">
    <property type="entry name" value="MFS general substrate transporter like domains"/>
    <property type="match status" value="1"/>
</dbReference>
<dbReference type="GO" id="GO:0008643">
    <property type="term" value="P:carbohydrate transport"/>
    <property type="evidence" value="ECO:0007669"/>
    <property type="project" value="InterPro"/>
</dbReference>
<feature type="transmembrane region" description="Helical" evidence="1">
    <location>
        <begin position="163"/>
        <end position="183"/>
    </location>
</feature>
<dbReference type="GO" id="GO:0006814">
    <property type="term" value="P:sodium ion transport"/>
    <property type="evidence" value="ECO:0007669"/>
    <property type="project" value="InterPro"/>
</dbReference>
<dbReference type="EMBL" id="LT906446">
    <property type="protein sequence ID" value="SNU96021.1"/>
    <property type="molecule type" value="Genomic_DNA"/>
</dbReference>
<dbReference type="Pfam" id="PF13347">
    <property type="entry name" value="MFS_2"/>
    <property type="match status" value="1"/>
</dbReference>
<keyword evidence="1" id="KW-0472">Membrane</keyword>
<feature type="transmembrane region" description="Helical" evidence="1">
    <location>
        <begin position="418"/>
        <end position="438"/>
    </location>
</feature>
<sequence>MGDLGQAVSTTKLKLKEKIAYGLGDVGNNFLFDLGQIYLLKFYTDVLGLPAVWAGSIFLVSKIFDAFADMTVGTIVDSGKFGSKKLGKFRPFMIYGLIPLALLTVVCFTNPDFSITGKLIFAYASYMLFGLSYSIVNIPFGSMASAMTQDPIERSQLAAFRQAGSNTGLLITTVAFMPIVLMFDTEEHGYFVAACVFAVAGVLATLYCALNIKEHVQIEHRAHERVHLGKAFRSILKNTPLLVLCLVNLFTFSAFNVKLAVQVYYCQYILNDMSIIPYMGFFSIGCVFIGVALVTKVVKWLGGRKQTYMFGCAVWAIGDIINYVFVTDPTMFIVFSCVAFFGSSFVNSLNWALVADAVEFGEWKTGVRAEGIIYSFFTFFRKCSQAVAGFVPGLVLTLVGYVPNAVQSASALGGIKGLMFIYPGVLAIATIIVMGFCYKLNEQKFREILFDLQKRKNQQA</sequence>
<accession>A0A239TEC8</accession>
<gene>
    <name evidence="2" type="primary">yihP</name>
    <name evidence="2" type="ORF">SAMEA4364220_00511</name>
</gene>
<dbReference type="AlphaFoldDB" id="A0A239TEC8"/>
<feature type="transmembrane region" description="Helical" evidence="1">
    <location>
        <begin position="332"/>
        <end position="354"/>
    </location>
</feature>
<evidence type="ECO:0000313" key="3">
    <source>
        <dbReference type="Proteomes" id="UP000215383"/>
    </source>
</evidence>
<evidence type="ECO:0000256" key="1">
    <source>
        <dbReference type="SAM" id="Phobius"/>
    </source>
</evidence>
<dbReference type="InterPro" id="IPR039672">
    <property type="entry name" value="MFS_2"/>
</dbReference>
<feature type="transmembrane region" description="Helical" evidence="1">
    <location>
        <begin position="189"/>
        <end position="210"/>
    </location>
</feature>
<feature type="transmembrane region" description="Helical" evidence="1">
    <location>
        <begin position="92"/>
        <end position="111"/>
    </location>
</feature>
<dbReference type="InterPro" id="IPR001927">
    <property type="entry name" value="Na/Gal_symport"/>
</dbReference>
<feature type="transmembrane region" description="Helical" evidence="1">
    <location>
        <begin position="123"/>
        <end position="142"/>
    </location>
</feature>
<feature type="transmembrane region" description="Helical" evidence="1">
    <location>
        <begin position="275"/>
        <end position="295"/>
    </location>
</feature>
<keyword evidence="3" id="KW-1185">Reference proteome</keyword>
<dbReference type="Proteomes" id="UP000215383">
    <property type="component" value="Chromosome 1"/>
</dbReference>
<dbReference type="GeneID" id="78506542"/>
<feature type="transmembrane region" description="Helical" evidence="1">
    <location>
        <begin position="307"/>
        <end position="326"/>
    </location>
</feature>
<dbReference type="CDD" id="cd17332">
    <property type="entry name" value="MFS_MelB_like"/>
    <property type="match status" value="1"/>
</dbReference>
<dbReference type="InterPro" id="IPR036259">
    <property type="entry name" value="MFS_trans_sf"/>
</dbReference>
<proteinExistence type="predicted"/>
<reference evidence="2 3" key="1">
    <citation type="submission" date="2017-06" db="EMBL/GenBank/DDBJ databases">
        <authorList>
            <consortium name="Pathogen Informatics"/>
        </authorList>
    </citation>
    <scope>NUCLEOTIDE SEQUENCE [LARGE SCALE GENOMIC DNA]</scope>
    <source>
        <strain evidence="2 3">NCTC10570</strain>
    </source>
</reference>
<evidence type="ECO:0000313" key="2">
    <source>
        <dbReference type="EMBL" id="SNU96021.1"/>
    </source>
</evidence>
<feature type="transmembrane region" description="Helical" evidence="1">
    <location>
        <begin position="231"/>
        <end position="255"/>
    </location>
</feature>
<keyword evidence="1" id="KW-1133">Transmembrane helix</keyword>
<dbReference type="GO" id="GO:0005886">
    <property type="term" value="C:plasma membrane"/>
    <property type="evidence" value="ECO:0007669"/>
    <property type="project" value="TreeGrafter"/>
</dbReference>
<dbReference type="SUPFAM" id="SSF103473">
    <property type="entry name" value="MFS general substrate transporter"/>
    <property type="match status" value="1"/>
</dbReference>